<comment type="similarity">
    <text evidence="4 14">Belongs to the GTR/RAG GTP-binding protein family.</text>
</comment>
<dbReference type="Pfam" id="PF04670">
    <property type="entry name" value="Gtr1_RagA"/>
    <property type="match status" value="1"/>
</dbReference>
<feature type="region of interest" description="Disordered" evidence="15">
    <location>
        <begin position="322"/>
        <end position="367"/>
    </location>
</feature>
<dbReference type="GO" id="GO:0005525">
    <property type="term" value="F:GTP binding"/>
    <property type="evidence" value="ECO:0007669"/>
    <property type="project" value="UniProtKB-UniRule"/>
</dbReference>
<dbReference type="GO" id="GO:1904263">
    <property type="term" value="P:positive regulation of TORC1 signaling"/>
    <property type="evidence" value="ECO:0007669"/>
    <property type="project" value="TreeGrafter"/>
</dbReference>
<dbReference type="VEuPathDB" id="VectorBase:AATE011257"/>
<keyword evidence="5" id="KW-0963">Cytoplasm</keyword>
<dbReference type="EnsemblMetazoa" id="AATE011257-RA">
    <property type="protein sequence ID" value="AATE011257-PA.1"/>
    <property type="gene ID" value="AATE011257"/>
</dbReference>
<evidence type="ECO:0000256" key="12">
    <source>
        <dbReference type="ARBA" id="ARBA00023228"/>
    </source>
</evidence>
<evidence type="ECO:0000256" key="6">
    <source>
        <dbReference type="ARBA" id="ARBA00022499"/>
    </source>
</evidence>
<dbReference type="GO" id="GO:1990131">
    <property type="term" value="C:Gtr1-Gtr2 GTPase complex"/>
    <property type="evidence" value="ECO:0007669"/>
    <property type="project" value="TreeGrafter"/>
</dbReference>
<comment type="subcellular location">
    <subcellularLocation>
        <location evidence="3">Cytoplasm</location>
    </subcellularLocation>
    <subcellularLocation>
        <location evidence="1">Endomembrane system</location>
    </subcellularLocation>
    <subcellularLocation>
        <location evidence="2">Lysosome</location>
    </subcellularLocation>
</comment>
<evidence type="ECO:0000256" key="4">
    <source>
        <dbReference type="ARBA" id="ARBA00007756"/>
    </source>
</evidence>
<dbReference type="InterPro" id="IPR027417">
    <property type="entry name" value="P-loop_NTPase"/>
</dbReference>
<dbReference type="PANTHER" id="PTHR11259:SF1">
    <property type="entry name" value="RAS-RELATED GTP-BINDING PROTEIN"/>
    <property type="match status" value="1"/>
</dbReference>
<evidence type="ECO:0000256" key="11">
    <source>
        <dbReference type="ARBA" id="ARBA00023136"/>
    </source>
</evidence>
<evidence type="ECO:0000256" key="7">
    <source>
        <dbReference type="ARBA" id="ARBA00022741"/>
    </source>
</evidence>
<keyword evidence="10 14" id="KW-0342">GTP-binding</keyword>
<organism evidence="16">
    <name type="scientific">Anopheles atroparvus</name>
    <name type="common">European mosquito</name>
    <dbReference type="NCBI Taxonomy" id="41427"/>
    <lineage>
        <taxon>Eukaryota</taxon>
        <taxon>Metazoa</taxon>
        <taxon>Ecdysozoa</taxon>
        <taxon>Arthropoda</taxon>
        <taxon>Hexapoda</taxon>
        <taxon>Insecta</taxon>
        <taxon>Pterygota</taxon>
        <taxon>Neoptera</taxon>
        <taxon>Endopterygota</taxon>
        <taxon>Diptera</taxon>
        <taxon>Nematocera</taxon>
        <taxon>Culicoidea</taxon>
        <taxon>Culicidae</taxon>
        <taxon>Anophelinae</taxon>
        <taxon>Anopheles</taxon>
    </lineage>
</organism>
<accession>A0A182J4M6</accession>
<dbReference type="PANTHER" id="PTHR11259">
    <property type="entry name" value="RAS-RELATED GTP BINDING RAG/GTR YEAST"/>
    <property type="match status" value="1"/>
</dbReference>
<evidence type="ECO:0000313" key="16">
    <source>
        <dbReference type="EnsemblMetazoa" id="AATE011257-PA.1"/>
    </source>
</evidence>
<dbReference type="GO" id="GO:0003924">
    <property type="term" value="F:GTPase activity"/>
    <property type="evidence" value="ECO:0007669"/>
    <property type="project" value="TreeGrafter"/>
</dbReference>
<evidence type="ECO:0000256" key="8">
    <source>
        <dbReference type="ARBA" id="ARBA00022801"/>
    </source>
</evidence>
<keyword evidence="12" id="KW-0458">Lysosome</keyword>
<dbReference type="STRING" id="41427.A0A182J4M6"/>
<keyword evidence="11" id="KW-0472">Membrane</keyword>
<evidence type="ECO:0000256" key="5">
    <source>
        <dbReference type="ARBA" id="ARBA00022490"/>
    </source>
</evidence>
<evidence type="ECO:0000256" key="10">
    <source>
        <dbReference type="ARBA" id="ARBA00023134"/>
    </source>
</evidence>
<dbReference type="InterPro" id="IPR039397">
    <property type="entry name" value="RagA/B"/>
</dbReference>
<dbReference type="InterPro" id="IPR006762">
    <property type="entry name" value="Gtr1_RagA"/>
</dbReference>
<evidence type="ECO:0000256" key="3">
    <source>
        <dbReference type="ARBA" id="ARBA00004496"/>
    </source>
</evidence>
<name>A0A182J4M6_ANOAO</name>
<evidence type="ECO:0000256" key="15">
    <source>
        <dbReference type="SAM" id="MobiDB-lite"/>
    </source>
</evidence>
<keyword evidence="8" id="KW-0378">Hydrolase</keyword>
<dbReference type="Gene3D" id="3.30.450.190">
    <property type="match status" value="1"/>
</dbReference>
<sequence length="383" mass="43763">MKKKVLLMGKSGSGKTSMRSIIFANYIARDTRRLGATIDVEHSHVRFLGNLVLNLWDCGGQESFMEQYFASQKDNIFRNVEVLIYVFDVESRELEKDMHYYQSCLEALLMNSPNAKIFCLVHKMDLVAEEQRDIIFKEREEDLKRCSRPLECTAFRTSIWDETLYRAWSSIVYQLIPNVKALEHSLNYFANVVDADEVLLFERATFLVISHCQRKQHRDSHRFEKVSNIIKQFKLSCSKLGAKFSSMEVRNSVFAAFIDTFTSNTYVMVVMSDPSIPSEATLINIRNARKYFEELENPNSNLNSSSAGSQHASSHHLHHSVAANHGGHGLVNGGTHPNLYAGSGGGYHQYSAGQQQPQQQQQQPHHLTQYQAYQHNTTTNAYH</sequence>
<protein>
    <recommendedName>
        <fullName evidence="17">GTP-binding protein</fullName>
    </recommendedName>
</protein>
<dbReference type="FunFam" id="3.40.50.300:FF:000276">
    <property type="entry name" value="Ras-related GTP-binding protein A"/>
    <property type="match status" value="1"/>
</dbReference>
<keyword evidence="6" id="KW-1017">Isopeptide bond</keyword>
<evidence type="ECO:0000256" key="13">
    <source>
        <dbReference type="ARBA" id="ARBA00049117"/>
    </source>
</evidence>
<dbReference type="GO" id="GO:0005764">
    <property type="term" value="C:lysosome"/>
    <property type="evidence" value="ECO:0007669"/>
    <property type="project" value="UniProtKB-SubCell"/>
</dbReference>
<keyword evidence="9" id="KW-0832">Ubl conjugation</keyword>
<dbReference type="Gene3D" id="3.40.50.300">
    <property type="entry name" value="P-loop containing nucleotide triphosphate hydrolases"/>
    <property type="match status" value="1"/>
</dbReference>
<reference evidence="16" key="1">
    <citation type="submission" date="2022-08" db="UniProtKB">
        <authorList>
            <consortium name="EnsemblMetazoa"/>
        </authorList>
    </citation>
    <scope>IDENTIFICATION</scope>
    <source>
        <strain evidence="16">EBRO</strain>
    </source>
</reference>
<evidence type="ECO:0008006" key="17">
    <source>
        <dbReference type="Google" id="ProtNLM"/>
    </source>
</evidence>
<evidence type="ECO:0000256" key="1">
    <source>
        <dbReference type="ARBA" id="ARBA00004308"/>
    </source>
</evidence>
<keyword evidence="7 14" id="KW-0547">Nucleotide-binding</keyword>
<evidence type="ECO:0000256" key="14">
    <source>
        <dbReference type="RuleBase" id="RU367014"/>
    </source>
</evidence>
<dbReference type="AlphaFoldDB" id="A0A182J4M6"/>
<dbReference type="GO" id="GO:0010507">
    <property type="term" value="P:negative regulation of autophagy"/>
    <property type="evidence" value="ECO:0007669"/>
    <property type="project" value="TreeGrafter"/>
</dbReference>
<comment type="catalytic activity">
    <reaction evidence="13">
        <text>GTP + H2O = GDP + phosphate + H(+)</text>
        <dbReference type="Rhea" id="RHEA:19669"/>
        <dbReference type="ChEBI" id="CHEBI:15377"/>
        <dbReference type="ChEBI" id="CHEBI:15378"/>
        <dbReference type="ChEBI" id="CHEBI:37565"/>
        <dbReference type="ChEBI" id="CHEBI:43474"/>
        <dbReference type="ChEBI" id="CHEBI:58189"/>
    </reaction>
    <physiologicalReaction direction="left-to-right" evidence="13">
        <dbReference type="Rhea" id="RHEA:19670"/>
    </physiologicalReaction>
</comment>
<dbReference type="GO" id="GO:0005634">
    <property type="term" value="C:nucleus"/>
    <property type="evidence" value="ECO:0007669"/>
    <property type="project" value="TreeGrafter"/>
</dbReference>
<evidence type="ECO:0000256" key="9">
    <source>
        <dbReference type="ARBA" id="ARBA00022843"/>
    </source>
</evidence>
<dbReference type="GO" id="GO:0012505">
    <property type="term" value="C:endomembrane system"/>
    <property type="evidence" value="ECO:0007669"/>
    <property type="project" value="UniProtKB-SubCell"/>
</dbReference>
<dbReference type="GO" id="GO:0009267">
    <property type="term" value="P:cellular response to starvation"/>
    <property type="evidence" value="ECO:0007669"/>
    <property type="project" value="TreeGrafter"/>
</dbReference>
<dbReference type="FunFam" id="3.30.450.190:FF:000002">
    <property type="entry name" value="Ras-related GTP-binding protein A"/>
    <property type="match status" value="1"/>
</dbReference>
<proteinExistence type="inferred from homology"/>
<evidence type="ECO:0000256" key="2">
    <source>
        <dbReference type="ARBA" id="ARBA00004371"/>
    </source>
</evidence>
<feature type="compositionally biased region" description="Low complexity" evidence="15">
    <location>
        <begin position="354"/>
        <end position="364"/>
    </location>
</feature>
<dbReference type="SUPFAM" id="SSF52540">
    <property type="entry name" value="P-loop containing nucleoside triphosphate hydrolases"/>
    <property type="match status" value="1"/>
</dbReference>
<dbReference type="CDD" id="cd11384">
    <property type="entry name" value="RagA_like"/>
    <property type="match status" value="1"/>
</dbReference>